<dbReference type="AlphaFoldDB" id="H0QQ52"/>
<name>H0QQ52_ARTG1</name>
<evidence type="ECO:0000313" key="1">
    <source>
        <dbReference type="EMBL" id="GAB14953.1"/>
    </source>
</evidence>
<keyword evidence="2" id="KW-1185">Reference proteome</keyword>
<accession>H0QQ52</accession>
<dbReference type="STRING" id="1077972.ARGLB_080_00170"/>
<proteinExistence type="predicted"/>
<dbReference type="Proteomes" id="UP000003828">
    <property type="component" value="Unassembled WGS sequence"/>
</dbReference>
<comment type="caution">
    <text evidence="1">The sequence shown here is derived from an EMBL/GenBank/DDBJ whole genome shotgun (WGS) entry which is preliminary data.</text>
</comment>
<gene>
    <name evidence="1" type="ORF">ARGLB_080_00170</name>
</gene>
<dbReference type="EMBL" id="BAEG01000080">
    <property type="protein sequence ID" value="GAB14953.1"/>
    <property type="molecule type" value="Genomic_DNA"/>
</dbReference>
<sequence length="99" mass="11278">MTGSGPGRYGHPVPRVPERWQELGSVHRGAAPYAQDYLRPRGPFRCMQQSGFVGCRFNTQQVRYALQLLQQLLATWGRGDCWIDDRQDGQIRTCPDRTG</sequence>
<reference evidence="1 2" key="1">
    <citation type="submission" date="2011-12" db="EMBL/GenBank/DDBJ databases">
        <title>Whole genome shotgun sequence of Arthrobacter globiformis NBRC 12137.</title>
        <authorList>
            <person name="Miyazawa S."/>
            <person name="Hosoyama A."/>
            <person name="Tsuchikane K."/>
            <person name="Katsumata H."/>
            <person name="Yamazaki S."/>
            <person name="Fujita N."/>
        </authorList>
    </citation>
    <scope>NUCLEOTIDE SEQUENCE [LARGE SCALE GENOMIC DNA]</scope>
    <source>
        <strain evidence="1 2">NBRC 12137</strain>
    </source>
</reference>
<evidence type="ECO:0000313" key="2">
    <source>
        <dbReference type="Proteomes" id="UP000003828"/>
    </source>
</evidence>
<organism evidence="1 2">
    <name type="scientific">Arthrobacter globiformis (strain ATCC 8010 / DSM 20124 / JCM 1332 / NBRC 12137 / NCIMB 8907 / NRRL B-2979 / 168)</name>
    <dbReference type="NCBI Taxonomy" id="1077972"/>
    <lineage>
        <taxon>Bacteria</taxon>
        <taxon>Bacillati</taxon>
        <taxon>Actinomycetota</taxon>
        <taxon>Actinomycetes</taxon>
        <taxon>Micrococcales</taxon>
        <taxon>Micrococcaceae</taxon>
        <taxon>Arthrobacter</taxon>
    </lineage>
</organism>
<protein>
    <submittedName>
        <fullName evidence="1">Uncharacterized protein</fullName>
    </submittedName>
</protein>